<dbReference type="PRINTS" id="PR00598">
    <property type="entry name" value="HTHMARR"/>
</dbReference>
<dbReference type="SMART" id="SM00347">
    <property type="entry name" value="HTH_MARR"/>
    <property type="match status" value="1"/>
</dbReference>
<feature type="domain" description="HTH marR-type" evidence="1">
    <location>
        <begin position="1"/>
        <end position="134"/>
    </location>
</feature>
<sequence length="140" mass="15153">MDHLPSWLLSQAASHAHRLVTDGFGAVGAKGYHYRLLSSLDSDGPASQAALGRRTGIYLSDLVGALNDLEAAGYIRRSPDPADKRRNVVAVTPAGRHRAAELTERVTAIQDELTAPLSPAETEQLTGLLRRLVAHHDRTR</sequence>
<dbReference type="InterPro" id="IPR036390">
    <property type="entry name" value="WH_DNA-bd_sf"/>
</dbReference>
<dbReference type="PANTHER" id="PTHR33164:SF43">
    <property type="entry name" value="HTH-TYPE TRANSCRIPTIONAL REPRESSOR YETL"/>
    <property type="match status" value="1"/>
</dbReference>
<dbReference type="EMBL" id="JBHTMK010000064">
    <property type="protein sequence ID" value="MFD1373169.1"/>
    <property type="molecule type" value="Genomic_DNA"/>
</dbReference>
<evidence type="ECO:0000313" key="3">
    <source>
        <dbReference type="Proteomes" id="UP001597183"/>
    </source>
</evidence>
<gene>
    <name evidence="2" type="ORF">ACFQ5G_48240</name>
</gene>
<dbReference type="PROSITE" id="PS50995">
    <property type="entry name" value="HTH_MARR_2"/>
    <property type="match status" value="1"/>
</dbReference>
<evidence type="ECO:0000259" key="1">
    <source>
        <dbReference type="PROSITE" id="PS50995"/>
    </source>
</evidence>
<dbReference type="Proteomes" id="UP001597183">
    <property type="component" value="Unassembled WGS sequence"/>
</dbReference>
<dbReference type="InterPro" id="IPR000835">
    <property type="entry name" value="HTH_MarR-typ"/>
</dbReference>
<organism evidence="2 3">
    <name type="scientific">Actinoplanes sichuanensis</name>
    <dbReference type="NCBI Taxonomy" id="512349"/>
    <lineage>
        <taxon>Bacteria</taxon>
        <taxon>Bacillati</taxon>
        <taxon>Actinomycetota</taxon>
        <taxon>Actinomycetes</taxon>
        <taxon>Micromonosporales</taxon>
        <taxon>Micromonosporaceae</taxon>
        <taxon>Actinoplanes</taxon>
    </lineage>
</organism>
<reference evidence="3" key="1">
    <citation type="journal article" date="2019" name="Int. J. Syst. Evol. Microbiol.">
        <title>The Global Catalogue of Microorganisms (GCM) 10K type strain sequencing project: providing services to taxonomists for standard genome sequencing and annotation.</title>
        <authorList>
            <consortium name="The Broad Institute Genomics Platform"/>
            <consortium name="The Broad Institute Genome Sequencing Center for Infectious Disease"/>
            <person name="Wu L."/>
            <person name="Ma J."/>
        </authorList>
    </citation>
    <scope>NUCLEOTIDE SEQUENCE [LARGE SCALE GENOMIC DNA]</scope>
    <source>
        <strain evidence="3">CCM 7526</strain>
    </source>
</reference>
<dbReference type="PANTHER" id="PTHR33164">
    <property type="entry name" value="TRANSCRIPTIONAL REGULATOR, MARR FAMILY"/>
    <property type="match status" value="1"/>
</dbReference>
<dbReference type="InterPro" id="IPR036388">
    <property type="entry name" value="WH-like_DNA-bd_sf"/>
</dbReference>
<proteinExistence type="predicted"/>
<accession>A0ABW4ARI4</accession>
<dbReference type="Gene3D" id="1.10.10.10">
    <property type="entry name" value="Winged helix-like DNA-binding domain superfamily/Winged helix DNA-binding domain"/>
    <property type="match status" value="1"/>
</dbReference>
<dbReference type="InterPro" id="IPR039422">
    <property type="entry name" value="MarR/SlyA-like"/>
</dbReference>
<dbReference type="Pfam" id="PF12802">
    <property type="entry name" value="MarR_2"/>
    <property type="match status" value="1"/>
</dbReference>
<keyword evidence="3" id="KW-1185">Reference proteome</keyword>
<evidence type="ECO:0000313" key="2">
    <source>
        <dbReference type="EMBL" id="MFD1373169.1"/>
    </source>
</evidence>
<comment type="caution">
    <text evidence="2">The sequence shown here is derived from an EMBL/GenBank/DDBJ whole genome shotgun (WGS) entry which is preliminary data.</text>
</comment>
<name>A0ABW4ARI4_9ACTN</name>
<dbReference type="SUPFAM" id="SSF46785">
    <property type="entry name" value="Winged helix' DNA-binding domain"/>
    <property type="match status" value="1"/>
</dbReference>
<protein>
    <submittedName>
        <fullName evidence="2">MarR family winged helix-turn-helix transcriptional regulator</fullName>
    </submittedName>
</protein>
<dbReference type="RefSeq" id="WP_317796909.1">
    <property type="nucleotide sequence ID" value="NZ_AP028461.1"/>
</dbReference>